<dbReference type="RefSeq" id="WP_184573738.1">
    <property type="nucleotide sequence ID" value="NZ_JACHJL010000010.1"/>
</dbReference>
<keyword evidence="2" id="KW-1185">Reference proteome</keyword>
<evidence type="ECO:0000313" key="1">
    <source>
        <dbReference type="EMBL" id="MBB5937067.1"/>
    </source>
</evidence>
<dbReference type="Proteomes" id="UP000588098">
    <property type="component" value="Unassembled WGS sequence"/>
</dbReference>
<comment type="caution">
    <text evidence="1">The sequence shown here is derived from an EMBL/GenBank/DDBJ whole genome shotgun (WGS) entry which is preliminary data.</text>
</comment>
<evidence type="ECO:0000313" key="2">
    <source>
        <dbReference type="Proteomes" id="UP000588098"/>
    </source>
</evidence>
<sequence>MGLVTGLLKLPFAPVYGTVWVLDQVVAAAERQHYDPEPVRAQLAALVAELEEGRISEEEFDRREDELLERLEWLEEYQRRIRAAGR</sequence>
<protein>
    <recommendedName>
        <fullName evidence="3">Gas vesicle protein</fullName>
    </recommendedName>
</protein>
<proteinExistence type="predicted"/>
<accession>A0A7W9UZS5</accession>
<dbReference type="AlphaFoldDB" id="A0A7W9UZS5"/>
<reference evidence="1 2" key="1">
    <citation type="submission" date="2020-08" db="EMBL/GenBank/DDBJ databases">
        <title>Genomic Encyclopedia of Type Strains, Phase III (KMG-III): the genomes of soil and plant-associated and newly described type strains.</title>
        <authorList>
            <person name="Whitman W."/>
        </authorList>
    </citation>
    <scope>NUCLEOTIDE SEQUENCE [LARGE SCALE GENOMIC DNA]</scope>
    <source>
        <strain evidence="1 2">CECT 8305</strain>
    </source>
</reference>
<dbReference type="EMBL" id="JACHJL010000010">
    <property type="protein sequence ID" value="MBB5937067.1"/>
    <property type="molecule type" value="Genomic_DNA"/>
</dbReference>
<gene>
    <name evidence="1" type="ORF">FHS42_004146</name>
</gene>
<organism evidence="1 2">
    <name type="scientific">Streptomyces zagrosensis</name>
    <dbReference type="NCBI Taxonomy" id="1042984"/>
    <lineage>
        <taxon>Bacteria</taxon>
        <taxon>Bacillati</taxon>
        <taxon>Actinomycetota</taxon>
        <taxon>Actinomycetes</taxon>
        <taxon>Kitasatosporales</taxon>
        <taxon>Streptomycetaceae</taxon>
        <taxon>Streptomyces</taxon>
    </lineage>
</organism>
<dbReference type="Pfam" id="PF05120">
    <property type="entry name" value="GvpG"/>
    <property type="match status" value="1"/>
</dbReference>
<dbReference type="InterPro" id="IPR007804">
    <property type="entry name" value="GvpG"/>
</dbReference>
<name>A0A7W9UZS5_9ACTN</name>
<evidence type="ECO:0008006" key="3">
    <source>
        <dbReference type="Google" id="ProtNLM"/>
    </source>
</evidence>